<name>A0A5J6Z8D4_9CORY</name>
<gene>
    <name evidence="1" type="ORF">CUROG_10075</name>
</gene>
<dbReference type="AlphaFoldDB" id="A0A5J6Z8D4"/>
<organism evidence="1 2">
    <name type="scientific">Corynebacterium urogenitale</name>
    <dbReference type="NCBI Taxonomy" id="2487892"/>
    <lineage>
        <taxon>Bacteria</taxon>
        <taxon>Bacillati</taxon>
        <taxon>Actinomycetota</taxon>
        <taxon>Actinomycetes</taxon>
        <taxon>Mycobacteriales</taxon>
        <taxon>Corynebacteriaceae</taxon>
        <taxon>Corynebacterium</taxon>
    </lineage>
</organism>
<evidence type="ECO:0000313" key="2">
    <source>
        <dbReference type="Proteomes" id="UP000326711"/>
    </source>
</evidence>
<dbReference type="KEGG" id="cuo:CUROG_10075"/>
<sequence>MSTTRGGYPQLSRGCFPTSLRPPSVQTMHFTEFATADIAVLADFSRPNGTKIPMTTPGAMELLFD</sequence>
<evidence type="ECO:0000313" key="1">
    <source>
        <dbReference type="EMBL" id="QFQ03348.1"/>
    </source>
</evidence>
<keyword evidence="2" id="KW-1185">Reference proteome</keyword>
<protein>
    <submittedName>
        <fullName evidence="1">Uncharacterized protein</fullName>
    </submittedName>
</protein>
<reference evidence="2" key="1">
    <citation type="submission" date="2019-10" db="EMBL/GenBank/DDBJ databases">
        <title>Complete genome sequence of Corynebacterium urogenitalis DSM 108747, isolated from the genital tract of a cow.</title>
        <authorList>
            <person name="Ruckert C."/>
            <person name="Ballas P."/>
            <person name="Wagener K."/>
            <person name="Drillich M."/>
            <person name="Kaempfer P."/>
            <person name="Busse H.-J."/>
            <person name="Ehling-Schulz M."/>
        </authorList>
    </citation>
    <scope>NUCLEOTIDE SEQUENCE [LARGE SCALE GENOMIC DNA]</scope>
    <source>
        <strain evidence="2">LMM 1652</strain>
    </source>
</reference>
<dbReference type="Proteomes" id="UP000326711">
    <property type="component" value="Chromosome"/>
</dbReference>
<dbReference type="EMBL" id="CP045032">
    <property type="protein sequence ID" value="QFQ03348.1"/>
    <property type="molecule type" value="Genomic_DNA"/>
</dbReference>
<accession>A0A5J6Z8D4</accession>
<proteinExistence type="predicted"/>